<evidence type="ECO:0000313" key="1">
    <source>
        <dbReference type="EMBL" id="CAH3193046.1"/>
    </source>
</evidence>
<evidence type="ECO:0000313" key="2">
    <source>
        <dbReference type="Proteomes" id="UP001159427"/>
    </source>
</evidence>
<sequence length="124" mass="13690">MGQTVTKRGILKIRVTKAVEEKVIVVDDNSSDPKYCIQYIGKGSNEACIVLYPESKSNILNKEGWLSDSEIHAELKLFKGQFPFVCGLADPAVNGDIVSLGTHAFVQVINCLTTGFAYQQFRMC</sequence>
<dbReference type="Proteomes" id="UP001159427">
    <property type="component" value="Unassembled WGS sequence"/>
</dbReference>
<organism evidence="1 2">
    <name type="scientific">Porites evermanni</name>
    <dbReference type="NCBI Taxonomy" id="104178"/>
    <lineage>
        <taxon>Eukaryota</taxon>
        <taxon>Metazoa</taxon>
        <taxon>Cnidaria</taxon>
        <taxon>Anthozoa</taxon>
        <taxon>Hexacorallia</taxon>
        <taxon>Scleractinia</taxon>
        <taxon>Fungiina</taxon>
        <taxon>Poritidae</taxon>
        <taxon>Porites</taxon>
    </lineage>
</organism>
<name>A0ABN8SN54_9CNID</name>
<dbReference type="EMBL" id="CALNXI010003364">
    <property type="protein sequence ID" value="CAH3193046.1"/>
    <property type="molecule type" value="Genomic_DNA"/>
</dbReference>
<gene>
    <name evidence="1" type="ORF">PEVE_00025070</name>
</gene>
<proteinExistence type="predicted"/>
<keyword evidence="2" id="KW-1185">Reference proteome</keyword>
<protein>
    <submittedName>
        <fullName evidence="1">Uncharacterized protein</fullName>
    </submittedName>
</protein>
<comment type="caution">
    <text evidence="1">The sequence shown here is derived from an EMBL/GenBank/DDBJ whole genome shotgun (WGS) entry which is preliminary data.</text>
</comment>
<reference evidence="1 2" key="1">
    <citation type="submission" date="2022-05" db="EMBL/GenBank/DDBJ databases">
        <authorList>
            <consortium name="Genoscope - CEA"/>
            <person name="William W."/>
        </authorList>
    </citation>
    <scope>NUCLEOTIDE SEQUENCE [LARGE SCALE GENOMIC DNA]</scope>
</reference>
<feature type="non-terminal residue" evidence="1">
    <location>
        <position position="124"/>
    </location>
</feature>
<accession>A0ABN8SN54</accession>